<dbReference type="InterPro" id="IPR009057">
    <property type="entry name" value="Homeodomain-like_sf"/>
</dbReference>
<dbReference type="InterPro" id="IPR014710">
    <property type="entry name" value="RmlC-like_jellyroll"/>
</dbReference>
<gene>
    <name evidence="5" type="ORF">EGH82_12575</name>
</gene>
<keyword evidence="1" id="KW-0805">Transcription regulation</keyword>
<comment type="caution">
    <text evidence="5">The sequence shown here is derived from an EMBL/GenBank/DDBJ whole genome shotgun (WGS) entry which is preliminary data.</text>
</comment>
<name>A0A3N3DYX6_9VIBR</name>
<keyword evidence="3" id="KW-0804">Transcription</keyword>
<dbReference type="InterPro" id="IPR037923">
    <property type="entry name" value="HTH-like"/>
</dbReference>
<sequence length="290" mass="33690">MPAIPNIAFNHQKANQKDIEIINLDSLHARQHLIHSPYHPHRINFFNFLFIEAGEGAHMIDFERYSLSPGSMLFIQREQVHCFEFNEKIKGKIVLFTQNFLDTLHAHMCLPNFTPTHLNKLYSPQVKLDPQSQQRIANLLNEIEHEQSLPNGDSLIVMYLFSALAQTLHRLRPNLTEDKLSKEQSIRLARFFDLIQANFHCIRDASWYANQLNTTYKTLNQLCKAATGLTAKQMINSFSGIEMKRRLVVSNTTTQQLAYDFGFEDASNFIKYFKQLTGMTPTQFKQHYKP</sequence>
<dbReference type="Gene3D" id="1.10.10.60">
    <property type="entry name" value="Homeodomain-like"/>
    <property type="match status" value="1"/>
</dbReference>
<evidence type="ECO:0000256" key="1">
    <source>
        <dbReference type="ARBA" id="ARBA00023015"/>
    </source>
</evidence>
<dbReference type="PANTHER" id="PTHR43280:SF32">
    <property type="entry name" value="TRANSCRIPTIONAL REGULATORY PROTEIN"/>
    <property type="match status" value="1"/>
</dbReference>
<dbReference type="GO" id="GO:0043565">
    <property type="term" value="F:sequence-specific DNA binding"/>
    <property type="evidence" value="ECO:0007669"/>
    <property type="project" value="InterPro"/>
</dbReference>
<dbReference type="InterPro" id="IPR018060">
    <property type="entry name" value="HTH_AraC"/>
</dbReference>
<dbReference type="SMART" id="SM00342">
    <property type="entry name" value="HTH_ARAC"/>
    <property type="match status" value="1"/>
</dbReference>
<dbReference type="GO" id="GO:0003700">
    <property type="term" value="F:DNA-binding transcription factor activity"/>
    <property type="evidence" value="ECO:0007669"/>
    <property type="project" value="InterPro"/>
</dbReference>
<protein>
    <submittedName>
        <fullName evidence="5">AraC family transcriptional regulator</fullName>
    </submittedName>
</protein>
<reference evidence="5 6" key="1">
    <citation type="submission" date="2018-11" db="EMBL/GenBank/DDBJ databases">
        <title>Vibrio ponticus strain CAIM 1751 pathogenic for the snapper Lutjanus guttatus.</title>
        <authorList>
            <person name="Soto-Rodriguez S."/>
            <person name="Lozano-Olvera R."/>
            <person name="Gomez-Gil B."/>
        </authorList>
    </citation>
    <scope>NUCLEOTIDE SEQUENCE [LARGE SCALE GENOMIC DNA]</scope>
    <source>
        <strain evidence="5 6">CAIM 1751</strain>
    </source>
</reference>
<dbReference type="PANTHER" id="PTHR43280">
    <property type="entry name" value="ARAC-FAMILY TRANSCRIPTIONAL REGULATOR"/>
    <property type="match status" value="1"/>
</dbReference>
<dbReference type="Pfam" id="PF12833">
    <property type="entry name" value="HTH_18"/>
    <property type="match status" value="1"/>
</dbReference>
<evidence type="ECO:0000256" key="2">
    <source>
        <dbReference type="ARBA" id="ARBA00023125"/>
    </source>
</evidence>
<keyword evidence="2" id="KW-0238">DNA-binding</keyword>
<dbReference type="RefSeq" id="WP_123782334.1">
    <property type="nucleotide sequence ID" value="NZ_RKIK01000034.1"/>
</dbReference>
<dbReference type="PROSITE" id="PS01124">
    <property type="entry name" value="HTH_ARAC_FAMILY_2"/>
    <property type="match status" value="1"/>
</dbReference>
<proteinExistence type="predicted"/>
<evidence type="ECO:0000256" key="3">
    <source>
        <dbReference type="ARBA" id="ARBA00023163"/>
    </source>
</evidence>
<organism evidence="5 6">
    <name type="scientific">Vibrio ponticus</name>
    <dbReference type="NCBI Taxonomy" id="265668"/>
    <lineage>
        <taxon>Bacteria</taxon>
        <taxon>Pseudomonadati</taxon>
        <taxon>Pseudomonadota</taxon>
        <taxon>Gammaproteobacteria</taxon>
        <taxon>Vibrionales</taxon>
        <taxon>Vibrionaceae</taxon>
        <taxon>Vibrio</taxon>
    </lineage>
</organism>
<evidence type="ECO:0000313" key="5">
    <source>
        <dbReference type="EMBL" id="ROV59721.1"/>
    </source>
</evidence>
<dbReference type="InterPro" id="IPR003313">
    <property type="entry name" value="AraC-bd"/>
</dbReference>
<dbReference type="Gene3D" id="2.60.120.10">
    <property type="entry name" value="Jelly Rolls"/>
    <property type="match status" value="1"/>
</dbReference>
<feature type="domain" description="HTH araC/xylS-type" evidence="4">
    <location>
        <begin position="189"/>
        <end position="287"/>
    </location>
</feature>
<dbReference type="Pfam" id="PF02311">
    <property type="entry name" value="AraC_binding"/>
    <property type="match status" value="1"/>
</dbReference>
<evidence type="ECO:0000259" key="4">
    <source>
        <dbReference type="PROSITE" id="PS01124"/>
    </source>
</evidence>
<accession>A0A3N3DYX6</accession>
<dbReference type="EMBL" id="RKIK01000034">
    <property type="protein sequence ID" value="ROV59721.1"/>
    <property type="molecule type" value="Genomic_DNA"/>
</dbReference>
<dbReference type="SUPFAM" id="SSF51215">
    <property type="entry name" value="Regulatory protein AraC"/>
    <property type="match status" value="1"/>
</dbReference>
<evidence type="ECO:0000313" key="6">
    <source>
        <dbReference type="Proteomes" id="UP000278792"/>
    </source>
</evidence>
<dbReference type="SUPFAM" id="SSF46689">
    <property type="entry name" value="Homeodomain-like"/>
    <property type="match status" value="1"/>
</dbReference>
<dbReference type="Proteomes" id="UP000278792">
    <property type="component" value="Unassembled WGS sequence"/>
</dbReference>
<dbReference type="AlphaFoldDB" id="A0A3N3DYX6"/>